<organism evidence="9 10">
    <name type="scientific">Lancefieldella rimae</name>
    <dbReference type="NCBI Taxonomy" id="1383"/>
    <lineage>
        <taxon>Bacteria</taxon>
        <taxon>Bacillati</taxon>
        <taxon>Actinomycetota</taxon>
        <taxon>Coriobacteriia</taxon>
        <taxon>Coriobacteriales</taxon>
        <taxon>Atopobiaceae</taxon>
        <taxon>Lancefieldella</taxon>
    </lineage>
</organism>
<dbReference type="CDD" id="cd06261">
    <property type="entry name" value="TM_PBP2"/>
    <property type="match status" value="1"/>
</dbReference>
<comment type="caution">
    <text evidence="9">The sequence shown here is derived from an EMBL/GenBank/DDBJ whole genome shotgun (WGS) entry which is preliminary data.</text>
</comment>
<keyword evidence="3" id="KW-1003">Cell membrane</keyword>
<evidence type="ECO:0000256" key="1">
    <source>
        <dbReference type="ARBA" id="ARBA00004651"/>
    </source>
</evidence>
<keyword evidence="2 7" id="KW-0813">Transport</keyword>
<feature type="non-terminal residue" evidence="9">
    <location>
        <position position="163"/>
    </location>
</feature>
<dbReference type="InterPro" id="IPR035906">
    <property type="entry name" value="MetI-like_sf"/>
</dbReference>
<feature type="domain" description="ABC transmembrane type-1" evidence="8">
    <location>
        <begin position="20"/>
        <end position="163"/>
    </location>
</feature>
<keyword evidence="4 7" id="KW-0812">Transmembrane</keyword>
<keyword evidence="5 7" id="KW-1133">Transmembrane helix</keyword>
<comment type="similarity">
    <text evidence="7">Belongs to the binding-protein-dependent transport system permease family.</text>
</comment>
<dbReference type="InterPro" id="IPR043429">
    <property type="entry name" value="ArtM/GltK/GlnP/TcyL/YhdX-like"/>
</dbReference>
<comment type="subcellular location">
    <subcellularLocation>
        <location evidence="1 7">Cell membrane</location>
        <topology evidence="1 7">Multi-pass membrane protein</topology>
    </subcellularLocation>
</comment>
<dbReference type="GO" id="GO:0022857">
    <property type="term" value="F:transmembrane transporter activity"/>
    <property type="evidence" value="ECO:0007669"/>
    <property type="project" value="InterPro"/>
</dbReference>
<evidence type="ECO:0000313" key="9">
    <source>
        <dbReference type="EMBL" id="MBF4808490.1"/>
    </source>
</evidence>
<dbReference type="EMBL" id="JABZGW010000400">
    <property type="protein sequence ID" value="MBF4808490.1"/>
    <property type="molecule type" value="Genomic_DNA"/>
</dbReference>
<sequence>MLADSILLQEGVIPRLLGGLWVTVEIGFLSVALSIPLGVFVGLLMTSRSKVVRAILRVYLEVVRVIPQLVLLYVVFFGTAAWFGANLDGFEASIVVFTFWGAAEMGDLVRGALMSIPSSQYDSAFVLGLSRRQTFLRVVLPQAIRRLLPPAINLITRMIKTTA</sequence>
<dbReference type="Proteomes" id="UP000698335">
    <property type="component" value="Unassembled WGS sequence"/>
</dbReference>
<feature type="transmembrane region" description="Helical" evidence="7">
    <location>
        <begin position="65"/>
        <end position="84"/>
    </location>
</feature>
<evidence type="ECO:0000313" key="10">
    <source>
        <dbReference type="Proteomes" id="UP000698335"/>
    </source>
</evidence>
<evidence type="ECO:0000256" key="2">
    <source>
        <dbReference type="ARBA" id="ARBA00022448"/>
    </source>
</evidence>
<dbReference type="GO" id="GO:0043190">
    <property type="term" value="C:ATP-binding cassette (ABC) transporter complex"/>
    <property type="evidence" value="ECO:0007669"/>
    <property type="project" value="InterPro"/>
</dbReference>
<dbReference type="InterPro" id="IPR000515">
    <property type="entry name" value="MetI-like"/>
</dbReference>
<evidence type="ECO:0000256" key="7">
    <source>
        <dbReference type="RuleBase" id="RU363032"/>
    </source>
</evidence>
<feature type="transmembrane region" description="Helical" evidence="7">
    <location>
        <begin position="20"/>
        <end position="44"/>
    </location>
</feature>
<dbReference type="PROSITE" id="PS50928">
    <property type="entry name" value="ABC_TM1"/>
    <property type="match status" value="1"/>
</dbReference>
<gene>
    <name evidence="9" type="ORF">HXK26_07345</name>
</gene>
<evidence type="ECO:0000256" key="4">
    <source>
        <dbReference type="ARBA" id="ARBA00022692"/>
    </source>
</evidence>
<evidence type="ECO:0000256" key="6">
    <source>
        <dbReference type="ARBA" id="ARBA00023136"/>
    </source>
</evidence>
<dbReference type="InterPro" id="IPR010065">
    <property type="entry name" value="AA_ABC_transptr_permease_3TM"/>
</dbReference>
<accession>A0A930YQA8</accession>
<evidence type="ECO:0000256" key="3">
    <source>
        <dbReference type="ARBA" id="ARBA00022475"/>
    </source>
</evidence>
<dbReference type="GO" id="GO:0006865">
    <property type="term" value="P:amino acid transport"/>
    <property type="evidence" value="ECO:0007669"/>
    <property type="project" value="TreeGrafter"/>
</dbReference>
<dbReference type="Gene3D" id="1.10.3720.10">
    <property type="entry name" value="MetI-like"/>
    <property type="match status" value="1"/>
</dbReference>
<proteinExistence type="inferred from homology"/>
<dbReference type="NCBIfam" id="TIGR01726">
    <property type="entry name" value="HEQRo_perm_3TM"/>
    <property type="match status" value="1"/>
</dbReference>
<dbReference type="PANTHER" id="PTHR30614:SF36">
    <property type="entry name" value="ABC TRANSPORTER MEMBRANE-SPANNING PERMEASE-GLUTAMINE TRANSPORT"/>
    <property type="match status" value="1"/>
</dbReference>
<reference evidence="9" key="1">
    <citation type="submission" date="2020-04" db="EMBL/GenBank/DDBJ databases">
        <title>Deep metagenomics examines the oral microbiome during advanced dental caries in children, revealing novel taxa and co-occurrences with host molecules.</title>
        <authorList>
            <person name="Baker J.L."/>
            <person name="Morton J.T."/>
            <person name="Dinis M."/>
            <person name="Alvarez R."/>
            <person name="Tran N.C."/>
            <person name="Knight R."/>
            <person name="Edlund A."/>
        </authorList>
    </citation>
    <scope>NUCLEOTIDE SEQUENCE</scope>
    <source>
        <strain evidence="9">JCVI_38_bin.5</strain>
    </source>
</reference>
<keyword evidence="6 7" id="KW-0472">Membrane</keyword>
<evidence type="ECO:0000259" key="8">
    <source>
        <dbReference type="PROSITE" id="PS50928"/>
    </source>
</evidence>
<dbReference type="Pfam" id="PF00528">
    <property type="entry name" value="BPD_transp_1"/>
    <property type="match status" value="1"/>
</dbReference>
<protein>
    <submittedName>
        <fullName evidence="9">Amino acid ABC transporter permease</fullName>
    </submittedName>
</protein>
<name>A0A930YQA8_9ACTN</name>
<dbReference type="SUPFAM" id="SSF161098">
    <property type="entry name" value="MetI-like"/>
    <property type="match status" value="1"/>
</dbReference>
<dbReference type="PANTHER" id="PTHR30614">
    <property type="entry name" value="MEMBRANE COMPONENT OF AMINO ACID ABC TRANSPORTER"/>
    <property type="match status" value="1"/>
</dbReference>
<dbReference type="AlphaFoldDB" id="A0A930YQA8"/>
<evidence type="ECO:0000256" key="5">
    <source>
        <dbReference type="ARBA" id="ARBA00022989"/>
    </source>
</evidence>